<accession>A0A1H2R7Q7</accession>
<dbReference type="InterPro" id="IPR013735">
    <property type="entry name" value="TF_NusA_N"/>
</dbReference>
<reference evidence="3" key="1">
    <citation type="submission" date="2016-10" db="EMBL/GenBank/DDBJ databases">
        <authorList>
            <person name="Varghese N."/>
            <person name="Submissions S."/>
        </authorList>
    </citation>
    <scope>NUCLEOTIDE SEQUENCE [LARGE SCALE GENOMIC DNA]</scope>
    <source>
        <strain evidence="3">DSM 27839</strain>
    </source>
</reference>
<dbReference type="OrthoDB" id="9834216at2"/>
<proteinExistence type="predicted"/>
<evidence type="ECO:0000313" key="3">
    <source>
        <dbReference type="Proteomes" id="UP000183400"/>
    </source>
</evidence>
<dbReference type="RefSeq" id="WP_074733536.1">
    <property type="nucleotide sequence ID" value="NZ_FNNP01000001.1"/>
</dbReference>
<feature type="domain" description="Transcription factor NusA N-terminal" evidence="1">
    <location>
        <begin position="23"/>
        <end position="112"/>
    </location>
</feature>
<gene>
    <name evidence="2" type="ORF">SAMN05444358_10170</name>
</gene>
<dbReference type="SUPFAM" id="SSF69705">
    <property type="entry name" value="Transcription factor NusA, N-terminal domain"/>
    <property type="match status" value="1"/>
</dbReference>
<dbReference type="GO" id="GO:0031554">
    <property type="term" value="P:regulation of termination of DNA-templated transcription"/>
    <property type="evidence" value="ECO:0007669"/>
    <property type="project" value="InterPro"/>
</dbReference>
<dbReference type="Gene3D" id="3.30.1480.10">
    <property type="entry name" value="NusA, N-terminal domain"/>
    <property type="match status" value="1"/>
</dbReference>
<dbReference type="Pfam" id="PF08529">
    <property type="entry name" value="NusA_N"/>
    <property type="match status" value="1"/>
</dbReference>
<dbReference type="GO" id="GO:0003700">
    <property type="term" value="F:DNA-binding transcription factor activity"/>
    <property type="evidence" value="ECO:0007669"/>
    <property type="project" value="InterPro"/>
</dbReference>
<evidence type="ECO:0000313" key="2">
    <source>
        <dbReference type="EMBL" id="SDW15513.1"/>
    </source>
</evidence>
<sequence length="139" mass="15583">MSDNHLLEVAEGFVLKGDRSLQALARALAKEQGVPLKAAIQDIEASYVRAAEAEYGPEYEFWAQVKEDGTVQLAQVLKAVEVMRNAQREVAVDDLRRSRPDAQPGQYVVNTLDPIHPHKIAQWMRSTETQIENVKITSQ</sequence>
<protein>
    <submittedName>
        <fullName evidence="2">NusA N-terminal domain-containing protein</fullName>
    </submittedName>
</protein>
<dbReference type="InterPro" id="IPR036555">
    <property type="entry name" value="NusA_N_sf"/>
</dbReference>
<dbReference type="EMBL" id="FNNP01000001">
    <property type="protein sequence ID" value="SDW15513.1"/>
    <property type="molecule type" value="Genomic_DNA"/>
</dbReference>
<name>A0A1H2R7Q7_9RHOB</name>
<organism evidence="2 3">
    <name type="scientific">Ruegeria halocynthiae</name>
    <dbReference type="NCBI Taxonomy" id="985054"/>
    <lineage>
        <taxon>Bacteria</taxon>
        <taxon>Pseudomonadati</taxon>
        <taxon>Pseudomonadota</taxon>
        <taxon>Alphaproteobacteria</taxon>
        <taxon>Rhodobacterales</taxon>
        <taxon>Roseobacteraceae</taxon>
        <taxon>Ruegeria</taxon>
    </lineage>
</organism>
<dbReference type="STRING" id="985054.SAMN05444358_10170"/>
<dbReference type="AlphaFoldDB" id="A0A1H2R7Q7"/>
<evidence type="ECO:0000259" key="1">
    <source>
        <dbReference type="Pfam" id="PF08529"/>
    </source>
</evidence>
<dbReference type="Proteomes" id="UP000183400">
    <property type="component" value="Unassembled WGS sequence"/>
</dbReference>
<keyword evidence="3" id="KW-1185">Reference proteome</keyword>